<dbReference type="EC" id="2.7.11.1" evidence="1"/>
<dbReference type="GO" id="GO:0005524">
    <property type="term" value="F:ATP binding"/>
    <property type="evidence" value="ECO:0007669"/>
    <property type="project" value="UniProtKB-KW"/>
</dbReference>
<evidence type="ECO:0000313" key="11">
    <source>
        <dbReference type="Proteomes" id="UP000662185"/>
    </source>
</evidence>
<dbReference type="Pfam" id="PF00069">
    <property type="entry name" value="Pkinase"/>
    <property type="match status" value="1"/>
</dbReference>
<dbReference type="RefSeq" id="WP_190564329.1">
    <property type="nucleotide sequence ID" value="NZ_JACJQU010000019.1"/>
</dbReference>
<reference evidence="11" key="1">
    <citation type="journal article" date="2020" name="ISME J.">
        <title>Comparative genomics reveals insights into cyanobacterial evolution and habitat adaptation.</title>
        <authorList>
            <person name="Chen M.Y."/>
            <person name="Teng W.K."/>
            <person name="Zhao L."/>
            <person name="Hu C.X."/>
            <person name="Zhou Y.K."/>
            <person name="Han B.P."/>
            <person name="Song L.R."/>
            <person name="Shu W.S."/>
        </authorList>
    </citation>
    <scope>NUCLEOTIDE SEQUENCE [LARGE SCALE GENOMIC DNA]</scope>
    <source>
        <strain evidence="11">FACHB-251</strain>
    </source>
</reference>
<comment type="catalytic activity">
    <reaction evidence="7">
        <text>L-threonyl-[protein] + ATP = O-phospho-L-threonyl-[protein] + ADP + H(+)</text>
        <dbReference type="Rhea" id="RHEA:46608"/>
        <dbReference type="Rhea" id="RHEA-COMP:11060"/>
        <dbReference type="Rhea" id="RHEA-COMP:11605"/>
        <dbReference type="ChEBI" id="CHEBI:15378"/>
        <dbReference type="ChEBI" id="CHEBI:30013"/>
        <dbReference type="ChEBI" id="CHEBI:30616"/>
        <dbReference type="ChEBI" id="CHEBI:61977"/>
        <dbReference type="ChEBI" id="CHEBI:456216"/>
        <dbReference type="EC" id="2.7.11.1"/>
    </reaction>
</comment>
<organism evidence="10 11">
    <name type="scientific">Anabaena sphaerica FACHB-251</name>
    <dbReference type="NCBI Taxonomy" id="2692883"/>
    <lineage>
        <taxon>Bacteria</taxon>
        <taxon>Bacillati</taxon>
        <taxon>Cyanobacteriota</taxon>
        <taxon>Cyanophyceae</taxon>
        <taxon>Nostocales</taxon>
        <taxon>Nostocaceae</taxon>
        <taxon>Anabaena</taxon>
    </lineage>
</organism>
<comment type="catalytic activity">
    <reaction evidence="8">
        <text>L-seryl-[protein] + ATP = O-phospho-L-seryl-[protein] + ADP + H(+)</text>
        <dbReference type="Rhea" id="RHEA:17989"/>
        <dbReference type="Rhea" id="RHEA-COMP:9863"/>
        <dbReference type="Rhea" id="RHEA-COMP:11604"/>
        <dbReference type="ChEBI" id="CHEBI:15378"/>
        <dbReference type="ChEBI" id="CHEBI:29999"/>
        <dbReference type="ChEBI" id="CHEBI:30616"/>
        <dbReference type="ChEBI" id="CHEBI:83421"/>
        <dbReference type="ChEBI" id="CHEBI:456216"/>
        <dbReference type="EC" id="2.7.11.1"/>
    </reaction>
</comment>
<evidence type="ECO:0000256" key="6">
    <source>
        <dbReference type="ARBA" id="ARBA00022840"/>
    </source>
</evidence>
<evidence type="ECO:0000313" key="10">
    <source>
        <dbReference type="EMBL" id="MBD2296151.1"/>
    </source>
</evidence>
<name>A0A927A3H2_9NOST</name>
<protein>
    <recommendedName>
        <fullName evidence="1">non-specific serine/threonine protein kinase</fullName>
        <ecNumber evidence="1">2.7.11.1</ecNumber>
    </recommendedName>
</protein>
<dbReference type="InterPro" id="IPR011009">
    <property type="entry name" value="Kinase-like_dom_sf"/>
</dbReference>
<dbReference type="SMART" id="SM00220">
    <property type="entry name" value="S_TKc"/>
    <property type="match status" value="1"/>
</dbReference>
<evidence type="ECO:0000259" key="9">
    <source>
        <dbReference type="PROSITE" id="PS50011"/>
    </source>
</evidence>
<accession>A0A927A3H2</accession>
<evidence type="ECO:0000256" key="3">
    <source>
        <dbReference type="ARBA" id="ARBA00022679"/>
    </source>
</evidence>
<evidence type="ECO:0000256" key="8">
    <source>
        <dbReference type="ARBA" id="ARBA00048679"/>
    </source>
</evidence>
<dbReference type="EMBL" id="JACJQU010000019">
    <property type="protein sequence ID" value="MBD2296151.1"/>
    <property type="molecule type" value="Genomic_DNA"/>
</dbReference>
<comment type="caution">
    <text evidence="10">The sequence shown here is derived from an EMBL/GenBank/DDBJ whole genome shotgun (WGS) entry which is preliminary data.</text>
</comment>
<dbReference type="Proteomes" id="UP000662185">
    <property type="component" value="Unassembled WGS sequence"/>
</dbReference>
<evidence type="ECO:0000256" key="7">
    <source>
        <dbReference type="ARBA" id="ARBA00047899"/>
    </source>
</evidence>
<sequence>MLQEVYLIQEFIEGKDLTNEICPGKKFSEAEVIQLLRDVLEILVYVHDNKVIHRDIKPDNIMRRKDGKLVLIDFGAIKQINTTTAMKSGSTTRTIRISTPGYTPLEQAMGKPKFSSDIYALGMTVYQYY</sequence>
<dbReference type="PROSITE" id="PS50011">
    <property type="entry name" value="PROTEIN_KINASE_DOM"/>
    <property type="match status" value="1"/>
</dbReference>
<keyword evidence="6" id="KW-0067">ATP-binding</keyword>
<keyword evidence="3" id="KW-0808">Transferase</keyword>
<dbReference type="AlphaFoldDB" id="A0A927A3H2"/>
<dbReference type="SUPFAM" id="SSF56112">
    <property type="entry name" value="Protein kinase-like (PK-like)"/>
    <property type="match status" value="1"/>
</dbReference>
<keyword evidence="2" id="KW-0723">Serine/threonine-protein kinase</keyword>
<keyword evidence="4" id="KW-0547">Nucleotide-binding</keyword>
<evidence type="ECO:0000256" key="2">
    <source>
        <dbReference type="ARBA" id="ARBA00022527"/>
    </source>
</evidence>
<dbReference type="GO" id="GO:0004674">
    <property type="term" value="F:protein serine/threonine kinase activity"/>
    <property type="evidence" value="ECO:0007669"/>
    <property type="project" value="UniProtKB-KW"/>
</dbReference>
<dbReference type="PANTHER" id="PTHR24363:SF0">
    <property type="entry name" value="SERINE_THREONINE KINASE LIKE DOMAIN CONTAINING 1"/>
    <property type="match status" value="1"/>
</dbReference>
<dbReference type="PANTHER" id="PTHR24363">
    <property type="entry name" value="SERINE/THREONINE PROTEIN KINASE"/>
    <property type="match status" value="1"/>
</dbReference>
<proteinExistence type="predicted"/>
<evidence type="ECO:0000256" key="5">
    <source>
        <dbReference type="ARBA" id="ARBA00022777"/>
    </source>
</evidence>
<evidence type="ECO:0000256" key="1">
    <source>
        <dbReference type="ARBA" id="ARBA00012513"/>
    </source>
</evidence>
<keyword evidence="5 10" id="KW-0418">Kinase</keyword>
<gene>
    <name evidence="10" type="ORF">H6G06_22395</name>
</gene>
<dbReference type="Gene3D" id="1.10.510.10">
    <property type="entry name" value="Transferase(Phosphotransferase) domain 1"/>
    <property type="match status" value="1"/>
</dbReference>
<dbReference type="InterPro" id="IPR000719">
    <property type="entry name" value="Prot_kinase_dom"/>
</dbReference>
<evidence type="ECO:0000256" key="4">
    <source>
        <dbReference type="ARBA" id="ARBA00022741"/>
    </source>
</evidence>
<feature type="domain" description="Protein kinase" evidence="9">
    <location>
        <begin position="1"/>
        <end position="129"/>
    </location>
</feature>
<keyword evidence="11" id="KW-1185">Reference proteome</keyword>